<dbReference type="FunFam" id="3.40.50.300:FF:000559">
    <property type="entry name" value="Nuclear/nucleolar GTPase 2"/>
    <property type="match status" value="1"/>
</dbReference>
<dbReference type="PROSITE" id="PS51721">
    <property type="entry name" value="G_CP"/>
    <property type="match status" value="1"/>
</dbReference>
<dbReference type="Proteomes" id="UP000070544">
    <property type="component" value="Unassembled WGS sequence"/>
</dbReference>
<proteinExistence type="inferred from homology"/>
<dbReference type="InterPro" id="IPR023179">
    <property type="entry name" value="GTP-bd_ortho_bundle_sf"/>
</dbReference>
<comment type="similarity">
    <text evidence="7">Belongs to the TRAFAC class YlqF/YawG GTPase family. NOG2 subfamily.</text>
</comment>
<organism evidence="10 11">
    <name type="scientific">Gonapodya prolifera (strain JEL478)</name>
    <name type="common">Monoblepharis prolifera</name>
    <dbReference type="NCBI Taxonomy" id="1344416"/>
    <lineage>
        <taxon>Eukaryota</taxon>
        <taxon>Fungi</taxon>
        <taxon>Fungi incertae sedis</taxon>
        <taxon>Chytridiomycota</taxon>
        <taxon>Chytridiomycota incertae sedis</taxon>
        <taxon>Monoblepharidomycetes</taxon>
        <taxon>Monoblepharidales</taxon>
        <taxon>Gonapodyaceae</taxon>
        <taxon>Gonapodya</taxon>
    </lineage>
</organism>
<feature type="compositionally biased region" description="Basic and acidic residues" evidence="8">
    <location>
        <begin position="543"/>
        <end position="555"/>
    </location>
</feature>
<evidence type="ECO:0000256" key="2">
    <source>
        <dbReference type="ARBA" id="ARBA00004604"/>
    </source>
</evidence>
<dbReference type="OMA" id="ECNEDSH"/>
<evidence type="ECO:0000313" key="11">
    <source>
        <dbReference type="Proteomes" id="UP000070544"/>
    </source>
</evidence>
<evidence type="ECO:0000256" key="6">
    <source>
        <dbReference type="ARBA" id="ARBA00023242"/>
    </source>
</evidence>
<dbReference type="OrthoDB" id="444945at2759"/>
<dbReference type="InterPro" id="IPR012971">
    <property type="entry name" value="NOG2_N_dom"/>
</dbReference>
<evidence type="ECO:0000256" key="4">
    <source>
        <dbReference type="ARBA" id="ARBA00022741"/>
    </source>
</evidence>
<dbReference type="PRINTS" id="PR00326">
    <property type="entry name" value="GTP1OBG"/>
</dbReference>
<feature type="compositionally biased region" description="Basic and acidic residues" evidence="8">
    <location>
        <begin position="759"/>
        <end position="771"/>
    </location>
</feature>
<dbReference type="EMBL" id="KQ965832">
    <property type="protein sequence ID" value="KXS10208.1"/>
    <property type="molecule type" value="Genomic_DNA"/>
</dbReference>
<keyword evidence="11" id="KW-1185">Reference proteome</keyword>
<comment type="function">
    <text evidence="1 7">GTPase that associates with pre-60S ribosomal subunits in the nucleolus and is required for their nuclear export and maturation.</text>
</comment>
<evidence type="ECO:0000313" key="10">
    <source>
        <dbReference type="EMBL" id="KXS10208.1"/>
    </source>
</evidence>
<feature type="region of interest" description="Disordered" evidence="8">
    <location>
        <begin position="681"/>
        <end position="821"/>
    </location>
</feature>
<keyword evidence="4 7" id="KW-0547">Nucleotide-binding</keyword>
<feature type="region of interest" description="Disordered" evidence="8">
    <location>
        <begin position="480"/>
        <end position="510"/>
    </location>
</feature>
<dbReference type="Pfam" id="PF01926">
    <property type="entry name" value="MMR_HSR1"/>
    <property type="match status" value="1"/>
</dbReference>
<comment type="subcellular location">
    <subcellularLocation>
        <location evidence="2 7">Nucleus</location>
        <location evidence="2 7">Nucleolus</location>
    </subcellularLocation>
</comment>
<dbReference type="InterPro" id="IPR006073">
    <property type="entry name" value="GTP-bd"/>
</dbReference>
<dbReference type="STRING" id="1344416.A0A139A0Q8"/>
<evidence type="ECO:0000256" key="1">
    <source>
        <dbReference type="ARBA" id="ARBA00003892"/>
    </source>
</evidence>
<feature type="compositionally biased region" description="Basic and acidic residues" evidence="8">
    <location>
        <begin position="581"/>
        <end position="593"/>
    </location>
</feature>
<feature type="compositionally biased region" description="Basic and acidic residues" evidence="8">
    <location>
        <begin position="1"/>
        <end position="15"/>
    </location>
</feature>
<protein>
    <recommendedName>
        <fullName evidence="3 7">Nucleolar GTP-binding protein 2</fullName>
    </recommendedName>
</protein>
<keyword evidence="5 7" id="KW-0342">GTP-binding</keyword>
<feature type="compositionally biased region" description="Low complexity" evidence="8">
    <location>
        <begin position="686"/>
        <end position="697"/>
    </location>
</feature>
<dbReference type="Gene3D" id="1.10.1580.10">
    <property type="match status" value="1"/>
</dbReference>
<dbReference type="GO" id="GO:0005525">
    <property type="term" value="F:GTP binding"/>
    <property type="evidence" value="ECO:0007669"/>
    <property type="project" value="UniProtKB-KW"/>
</dbReference>
<keyword evidence="6 7" id="KW-0539">Nucleus</keyword>
<feature type="region of interest" description="Disordered" evidence="8">
    <location>
        <begin position="526"/>
        <end position="642"/>
    </location>
</feature>
<dbReference type="PANTHER" id="PTHR11089:SF9">
    <property type="entry name" value="NUCLEOLAR GTP-BINDING PROTEIN 2"/>
    <property type="match status" value="1"/>
</dbReference>
<dbReference type="SUPFAM" id="SSF52540">
    <property type="entry name" value="P-loop containing nucleoside triphosphate hydrolases"/>
    <property type="match status" value="1"/>
</dbReference>
<dbReference type="Gene3D" id="3.40.50.300">
    <property type="entry name" value="P-loop containing nucleotide triphosphate hydrolases"/>
    <property type="match status" value="1"/>
</dbReference>
<evidence type="ECO:0000256" key="5">
    <source>
        <dbReference type="ARBA" id="ARBA00023134"/>
    </source>
</evidence>
<dbReference type="InterPro" id="IPR024929">
    <property type="entry name" value="GNL2_CP_dom"/>
</dbReference>
<evidence type="ECO:0000256" key="7">
    <source>
        <dbReference type="RuleBase" id="RU364023"/>
    </source>
</evidence>
<dbReference type="PANTHER" id="PTHR11089">
    <property type="entry name" value="GTP-BINDING PROTEIN-RELATED"/>
    <property type="match status" value="1"/>
</dbReference>
<accession>A0A139A0Q8</accession>
<reference evidence="10 11" key="1">
    <citation type="journal article" date="2015" name="Genome Biol. Evol.">
        <title>Phylogenomic analyses indicate that early fungi evolved digesting cell walls of algal ancestors of land plants.</title>
        <authorList>
            <person name="Chang Y."/>
            <person name="Wang S."/>
            <person name="Sekimoto S."/>
            <person name="Aerts A.L."/>
            <person name="Choi C."/>
            <person name="Clum A."/>
            <person name="LaButti K.M."/>
            <person name="Lindquist E.A."/>
            <person name="Yee Ngan C."/>
            <person name="Ohm R.A."/>
            <person name="Salamov A.A."/>
            <person name="Grigoriev I.V."/>
            <person name="Spatafora J.W."/>
            <person name="Berbee M.L."/>
        </authorList>
    </citation>
    <scope>NUCLEOTIDE SEQUENCE [LARGE SCALE GENOMIC DNA]</scope>
    <source>
        <strain evidence="10 11">JEL478</strain>
    </source>
</reference>
<dbReference type="CDD" id="cd01858">
    <property type="entry name" value="NGP_1"/>
    <property type="match status" value="1"/>
</dbReference>
<feature type="compositionally biased region" description="Acidic residues" evidence="8">
    <location>
        <begin position="556"/>
        <end position="567"/>
    </location>
</feature>
<feature type="domain" description="CP-type G" evidence="9">
    <location>
        <begin position="208"/>
        <end position="369"/>
    </location>
</feature>
<evidence type="ECO:0000256" key="8">
    <source>
        <dbReference type="SAM" id="MobiDB-lite"/>
    </source>
</evidence>
<evidence type="ECO:0000259" key="9">
    <source>
        <dbReference type="PROSITE" id="PS51721"/>
    </source>
</evidence>
<feature type="compositionally biased region" description="Acidic residues" evidence="8">
    <location>
        <begin position="622"/>
        <end position="637"/>
    </location>
</feature>
<dbReference type="InterPro" id="IPR027417">
    <property type="entry name" value="P-loop_NTPase"/>
</dbReference>
<dbReference type="InterPro" id="IPR050755">
    <property type="entry name" value="TRAFAC_YlqF/YawG_RiboMat"/>
</dbReference>
<evidence type="ECO:0000256" key="3">
    <source>
        <dbReference type="ARBA" id="ARBA00022127"/>
    </source>
</evidence>
<feature type="compositionally biased region" description="Basic and acidic residues" evidence="8">
    <location>
        <begin position="480"/>
        <end position="498"/>
    </location>
</feature>
<dbReference type="InterPro" id="IPR030378">
    <property type="entry name" value="G_CP_dom"/>
</dbReference>
<sequence length="821" mass="89434">MGVGKREKSRQKSDGAHSLSNVTKVKGSNFYRDAKKLRHLNLLKSGAPTRNADGQIIKAADFQSKLASGTVARVDPNRKWFENTRTITQDSLTAFRTAMTTHLANPYSFVVRQNTLPMSLLNDSAAAKQSRVHVLETEPFGETFSAGRRRKRVKLGTGSFEEMVEGVEKAQDSYSSTTDQALLALDTPDSTPTARDPIFSKGTSKRIWSELHKVIDSSDVLCMVLDARDPEGTRCKAVEKRLKKEAPHKHVVFVLNKCDLVPTWVTARWVKILSTEYPTLAFHASLKNAFGKGDLIALLRQFAKLHADKKQISVGFIGYPNAGKSSIINALRSQKACTVAPIPGETKIWQYITLTKRIYLIDCPGIVPPGADMTDADLVLRGVVRVENVEMPEQYVDAVVARCGKGYLEKTYGVQGWNSAEEFLEMVAKKGGKLLKGGEPDLPTVAKMVLNDWLRGKIPFFTAPPGSTVGKPAVIENRAAVEEGKTTTEASEEGKAEEADSEVASTPGIPIKQHFAKIRVTVEYTTEDRKTPYGEEEEESADGDEKQTEGTKEEGDVNSEEGEEDAREEPSWEELLGAVKGEGKSEETKDAAPKGKSAAGGKEKEVEPAFDPKLVDGAIAWAEEELEGEDESEEEAPAEPLKDVKDVIAVEAEAFLAKVIQPGVKPPGRSRAPVFVVKDEEHVKVEAPAPAVETAAGVKRKGGAGGKTEDAAPPSKRRNVRAPAATKPPSVTPVEEEPDSELELSDKDADSDASDDEGAESHASKEKEKRKTTNKKKVGTHYYETANVKNRNRAKKQPSRAAKGSPKADTAAKKDSKGRRK</sequence>
<name>A0A139A0Q8_GONPJ</name>
<gene>
    <name evidence="10" type="ORF">M427DRAFT_127903</name>
</gene>
<dbReference type="Pfam" id="PF08153">
    <property type="entry name" value="NGP1NT"/>
    <property type="match status" value="1"/>
</dbReference>
<dbReference type="AlphaFoldDB" id="A0A139A0Q8"/>
<dbReference type="GO" id="GO:0005730">
    <property type="term" value="C:nucleolus"/>
    <property type="evidence" value="ECO:0007669"/>
    <property type="project" value="UniProtKB-SubCell"/>
</dbReference>
<feature type="region of interest" description="Disordered" evidence="8">
    <location>
        <begin position="1"/>
        <end position="21"/>
    </location>
</feature>
<feature type="compositionally biased region" description="Acidic residues" evidence="8">
    <location>
        <begin position="734"/>
        <end position="743"/>
    </location>
</feature>